<comment type="similarity">
    <text evidence="3">Belongs to the MoxR family.</text>
</comment>
<dbReference type="PANTHER" id="PTHR42759:SF5">
    <property type="entry name" value="METHANOL DEHYDROGENASE REGULATOR"/>
    <property type="match status" value="1"/>
</dbReference>
<dbReference type="HOGENOM" id="CLU_034716_2_0_9"/>
<dbReference type="InterPro" id="IPR011703">
    <property type="entry name" value="ATPase_AAA-3"/>
</dbReference>
<evidence type="ECO:0000259" key="4">
    <source>
        <dbReference type="Pfam" id="PF07726"/>
    </source>
</evidence>
<dbReference type="InterPro" id="IPR041628">
    <property type="entry name" value="ChlI/MoxR_AAA_lid"/>
</dbReference>
<dbReference type="Gene3D" id="3.40.50.300">
    <property type="entry name" value="P-loop containing nucleotide triphosphate hydrolases"/>
    <property type="match status" value="1"/>
</dbReference>
<dbReference type="InterPro" id="IPR027417">
    <property type="entry name" value="P-loop_NTPase"/>
</dbReference>
<feature type="domain" description="ChlI/MoxR AAA lid" evidence="5">
    <location>
        <begin position="232"/>
        <end position="303"/>
    </location>
</feature>
<evidence type="ECO:0000256" key="2">
    <source>
        <dbReference type="ARBA" id="ARBA00022840"/>
    </source>
</evidence>
<evidence type="ECO:0000313" key="6">
    <source>
        <dbReference type="EMBL" id="AEH91493.1"/>
    </source>
</evidence>
<organism evidence="6 7">
    <name type="scientific">Listeria monocytogenes serotype 4a (strain M7)</name>
    <dbReference type="NCBI Taxonomy" id="1030009"/>
    <lineage>
        <taxon>Bacteria</taxon>
        <taxon>Bacillati</taxon>
        <taxon>Bacillota</taxon>
        <taxon>Bacilli</taxon>
        <taxon>Bacillales</taxon>
        <taxon>Listeriaceae</taxon>
        <taxon>Listeria</taxon>
    </lineage>
</organism>
<feature type="domain" description="ATPase AAA-3" evidence="4">
    <location>
        <begin position="39"/>
        <end position="169"/>
    </location>
</feature>
<reference evidence="6 7" key="1">
    <citation type="journal article" date="2011" name="J. Bacteriol.">
        <title>Genome sequence of the nonpathogenic Listeria monocytogenes serovar 4a strain M7.</title>
        <authorList>
            <person name="Chen J."/>
            <person name="Xia Y."/>
            <person name="Cheng C."/>
            <person name="Fang C."/>
            <person name="Shan Y."/>
            <person name="Jin G."/>
            <person name="Fang W."/>
        </authorList>
    </citation>
    <scope>NUCLEOTIDE SEQUENCE [LARGE SCALE GENOMIC DNA]</scope>
    <source>
        <strain evidence="6 7">M7</strain>
    </source>
</reference>
<dbReference type="PIRSF" id="PIRSF002849">
    <property type="entry name" value="AAA_ATPase_chaperone_MoxR_prd"/>
    <property type="match status" value="1"/>
</dbReference>
<dbReference type="FunFam" id="3.40.50.300:FF:000640">
    <property type="entry name" value="MoxR family ATPase"/>
    <property type="match status" value="1"/>
</dbReference>
<dbReference type="EMBL" id="CP002816">
    <property type="protein sequence ID" value="AEH91493.1"/>
    <property type="molecule type" value="Genomic_DNA"/>
</dbReference>
<evidence type="ECO:0000256" key="3">
    <source>
        <dbReference type="ARBA" id="ARBA00061607"/>
    </source>
</evidence>
<name>A0A0E0UTP2_LISMM</name>
<dbReference type="InterPro" id="IPR050764">
    <property type="entry name" value="CbbQ/NirQ/NorQ/GpvN"/>
</dbReference>
<dbReference type="Pfam" id="PF07726">
    <property type="entry name" value="AAA_3"/>
    <property type="match status" value="1"/>
</dbReference>
<gene>
    <name evidence="6" type="primary">ravA</name>
    <name evidence="6" type="ordered locus">LMM7_0487</name>
</gene>
<accession>A0A0E0UTP2</accession>
<dbReference type="Gene3D" id="1.10.8.80">
    <property type="entry name" value="Magnesium chelatase subunit I, C-Terminal domain"/>
    <property type="match status" value="1"/>
</dbReference>
<evidence type="ECO:0000313" key="7">
    <source>
        <dbReference type="Proteomes" id="UP000000486"/>
    </source>
</evidence>
<keyword evidence="2" id="KW-0067">ATP-binding</keyword>
<dbReference type="SUPFAM" id="SSF52540">
    <property type="entry name" value="P-loop containing nucleoside triphosphate hydrolases"/>
    <property type="match status" value="1"/>
</dbReference>
<sequence>MSIEPSIKINEIINEVEKVIVGKRHVVKLSLTALLAGGHVLLEDVPGVGKTMMVRTLSKTIGVSFKRIQFTPDLLPADVTGVSIFNPETRDFEFRPGPVMGNIVLADEINRTAPRTQAALLEGMAENSVTVDGITRKLANPFFVMATQNPIEYEGTYALPEAQLDRFLLKINIGYPTVEEEMQLLTLKQYQDPLDQTQQVVTLSELLDLKNKAKQVFIDDVLKNYIIRLVDATRKHPSVALGISPRGSLAFMQAAQAFALIEGRDYVIPDDIQYLAPYIFTHRLILKSEAYYNEETAESIIASILKNTSVPVEKR</sequence>
<evidence type="ECO:0000259" key="5">
    <source>
        <dbReference type="Pfam" id="PF17863"/>
    </source>
</evidence>
<evidence type="ECO:0000256" key="1">
    <source>
        <dbReference type="ARBA" id="ARBA00022741"/>
    </source>
</evidence>
<dbReference type="PATRIC" id="fig|1030009.3.peg.478"/>
<proteinExistence type="inferred from homology"/>
<dbReference type="CDD" id="cd00009">
    <property type="entry name" value="AAA"/>
    <property type="match status" value="1"/>
</dbReference>
<dbReference type="Pfam" id="PF17863">
    <property type="entry name" value="AAA_lid_2"/>
    <property type="match status" value="1"/>
</dbReference>
<dbReference type="Proteomes" id="UP000000486">
    <property type="component" value="Chromosome"/>
</dbReference>
<keyword evidence="1" id="KW-0547">Nucleotide-binding</keyword>
<dbReference type="RefSeq" id="WP_012581921.1">
    <property type="nucleotide sequence ID" value="NC_017537.1"/>
</dbReference>
<dbReference type="PANTHER" id="PTHR42759">
    <property type="entry name" value="MOXR FAMILY PROTEIN"/>
    <property type="match status" value="1"/>
</dbReference>
<dbReference type="GO" id="GO:0005524">
    <property type="term" value="F:ATP binding"/>
    <property type="evidence" value="ECO:0007669"/>
    <property type="project" value="UniProtKB-KW"/>
</dbReference>
<dbReference type="AlphaFoldDB" id="A0A0E0UTP2"/>
<dbReference type="KEGG" id="lmq:LMM7_0487"/>
<dbReference type="GO" id="GO:0016887">
    <property type="term" value="F:ATP hydrolysis activity"/>
    <property type="evidence" value="ECO:0007669"/>
    <property type="project" value="InterPro"/>
</dbReference>
<protein>
    <submittedName>
        <fullName evidence="6">MoxR family ATPase associated with various cellular processes</fullName>
    </submittedName>
</protein>